<dbReference type="EMBL" id="JAUSUP010000001">
    <property type="protein sequence ID" value="MDQ0350857.1"/>
    <property type="molecule type" value="Genomic_DNA"/>
</dbReference>
<proteinExistence type="predicted"/>
<comment type="caution">
    <text evidence="1">The sequence shown here is derived from an EMBL/GenBank/DDBJ whole genome shotgun (WGS) entry which is preliminary data.</text>
</comment>
<evidence type="ECO:0008006" key="3">
    <source>
        <dbReference type="Google" id="ProtNLM"/>
    </source>
</evidence>
<reference evidence="1 2" key="1">
    <citation type="submission" date="2023-07" db="EMBL/GenBank/DDBJ databases">
        <title>Genomic Encyclopedia of Type Strains, Phase IV (KMG-IV): sequencing the most valuable type-strain genomes for metagenomic binning, comparative biology and taxonomic classification.</title>
        <authorList>
            <person name="Goeker M."/>
        </authorList>
    </citation>
    <scope>NUCLEOTIDE SEQUENCE [LARGE SCALE GENOMIC DNA]</scope>
    <source>
        <strain evidence="1 2">DSM 15448</strain>
    </source>
</reference>
<gene>
    <name evidence="1" type="ORF">J2R98_000660</name>
</gene>
<name>A0ABU0DQY9_9BACI</name>
<organism evidence="1 2">
    <name type="scientific">Alkalibacillus filiformis</name>
    <dbReference type="NCBI Taxonomy" id="200990"/>
    <lineage>
        <taxon>Bacteria</taxon>
        <taxon>Bacillati</taxon>
        <taxon>Bacillota</taxon>
        <taxon>Bacilli</taxon>
        <taxon>Bacillales</taxon>
        <taxon>Bacillaceae</taxon>
        <taxon>Alkalibacillus</taxon>
    </lineage>
</organism>
<dbReference type="Proteomes" id="UP001236723">
    <property type="component" value="Unassembled WGS sequence"/>
</dbReference>
<protein>
    <recommendedName>
        <fullName evidence="3">Transposase</fullName>
    </recommendedName>
</protein>
<accession>A0ABU0DQY9</accession>
<evidence type="ECO:0000313" key="2">
    <source>
        <dbReference type="Proteomes" id="UP001236723"/>
    </source>
</evidence>
<sequence length="102" mass="11936">MTLPGLESFQVIGTRDENGFYHIYVERPREMTPCPDCQTSHCDKSELLTDDYLIKEWFCDWFDQVKDLGANHLKEIKANLYGFYDTVKQSEIPELNQAIKTL</sequence>
<evidence type="ECO:0000313" key="1">
    <source>
        <dbReference type="EMBL" id="MDQ0350857.1"/>
    </source>
</evidence>
<keyword evidence="2" id="KW-1185">Reference proteome</keyword>